<name>A0A7J6LJY5_PERCH</name>
<accession>A0A7J6LJY5</accession>
<sequence>MLGSMLKEGPAFYAVISGGTLMMHPPSDYAIILLQAFLSSSAGIFSEKLLKQPEVNPHDTYHRGFCHPFGVGL</sequence>
<keyword evidence="2" id="KW-1185">Reference proteome</keyword>
<dbReference type="OrthoDB" id="419167at2759"/>
<evidence type="ECO:0000313" key="2">
    <source>
        <dbReference type="Proteomes" id="UP000591131"/>
    </source>
</evidence>
<comment type="caution">
    <text evidence="1">The sequence shown here is derived from an EMBL/GenBank/DDBJ whole genome shotgun (WGS) entry which is preliminary data.</text>
</comment>
<proteinExistence type="predicted"/>
<dbReference type="AlphaFoldDB" id="A0A7J6LJY5"/>
<reference evidence="1 2" key="1">
    <citation type="submission" date="2020-04" db="EMBL/GenBank/DDBJ databases">
        <title>Perkinsus chesapeaki whole genome sequence.</title>
        <authorList>
            <person name="Bogema D.R."/>
        </authorList>
    </citation>
    <scope>NUCLEOTIDE SEQUENCE [LARGE SCALE GENOMIC DNA]</scope>
    <source>
        <strain evidence="1">ATCC PRA-425</strain>
    </source>
</reference>
<gene>
    <name evidence="1" type="ORF">FOL47_007514</name>
</gene>
<organism evidence="1 2">
    <name type="scientific">Perkinsus chesapeaki</name>
    <name type="common">Clam parasite</name>
    <name type="synonym">Perkinsus andrewsi</name>
    <dbReference type="NCBI Taxonomy" id="330153"/>
    <lineage>
        <taxon>Eukaryota</taxon>
        <taxon>Sar</taxon>
        <taxon>Alveolata</taxon>
        <taxon>Perkinsozoa</taxon>
        <taxon>Perkinsea</taxon>
        <taxon>Perkinsida</taxon>
        <taxon>Perkinsidae</taxon>
        <taxon>Perkinsus</taxon>
    </lineage>
</organism>
<dbReference type="EMBL" id="JAAPAO010000447">
    <property type="protein sequence ID" value="KAF4659578.1"/>
    <property type="molecule type" value="Genomic_DNA"/>
</dbReference>
<protein>
    <submittedName>
        <fullName evidence="1">Uncharacterized protein</fullName>
    </submittedName>
</protein>
<dbReference type="Proteomes" id="UP000591131">
    <property type="component" value="Unassembled WGS sequence"/>
</dbReference>
<evidence type="ECO:0000313" key="1">
    <source>
        <dbReference type="EMBL" id="KAF4659578.1"/>
    </source>
</evidence>